<dbReference type="PANTHER" id="PTHR46411:SF2">
    <property type="entry name" value="AAA+ ATPASE DOMAIN-CONTAINING PROTEIN"/>
    <property type="match status" value="1"/>
</dbReference>
<feature type="domain" description="AAA+ ATPase" evidence="2">
    <location>
        <begin position="872"/>
        <end position="997"/>
    </location>
</feature>
<dbReference type="InterPro" id="IPR056599">
    <property type="entry name" value="AAA_lid_fung"/>
</dbReference>
<keyword evidence="4" id="KW-1185">Reference proteome</keyword>
<feature type="region of interest" description="Disordered" evidence="1">
    <location>
        <begin position="1"/>
        <end position="34"/>
    </location>
</feature>
<dbReference type="OrthoDB" id="10042665at2759"/>
<feature type="compositionally biased region" description="Polar residues" evidence="1">
    <location>
        <begin position="1259"/>
        <end position="1281"/>
    </location>
</feature>
<proteinExistence type="predicted"/>
<dbReference type="InterPro" id="IPR027417">
    <property type="entry name" value="P-loop_NTPase"/>
</dbReference>
<feature type="compositionally biased region" description="Basic and acidic residues" evidence="1">
    <location>
        <begin position="220"/>
        <end position="230"/>
    </location>
</feature>
<gene>
    <name evidence="3" type="ORF">CABS02_08923</name>
</gene>
<dbReference type="EMBL" id="SDAQ01000056">
    <property type="protein sequence ID" value="KAI3546730.1"/>
    <property type="molecule type" value="Genomic_DNA"/>
</dbReference>
<feature type="compositionally biased region" description="Polar residues" evidence="1">
    <location>
        <begin position="24"/>
        <end position="33"/>
    </location>
</feature>
<evidence type="ECO:0000256" key="1">
    <source>
        <dbReference type="SAM" id="MobiDB-lite"/>
    </source>
</evidence>
<dbReference type="InterPro" id="IPR003959">
    <property type="entry name" value="ATPase_AAA_core"/>
</dbReference>
<feature type="region of interest" description="Disordered" evidence="1">
    <location>
        <begin position="406"/>
        <end position="461"/>
    </location>
</feature>
<organism evidence="3 4">
    <name type="scientific">Colletotrichum abscissum</name>
    <dbReference type="NCBI Taxonomy" id="1671311"/>
    <lineage>
        <taxon>Eukaryota</taxon>
        <taxon>Fungi</taxon>
        <taxon>Dikarya</taxon>
        <taxon>Ascomycota</taxon>
        <taxon>Pezizomycotina</taxon>
        <taxon>Sordariomycetes</taxon>
        <taxon>Hypocreomycetidae</taxon>
        <taxon>Glomerellales</taxon>
        <taxon>Glomerellaceae</taxon>
        <taxon>Colletotrichum</taxon>
        <taxon>Colletotrichum acutatum species complex</taxon>
    </lineage>
</organism>
<sequence>MASTITNSENIGKRTADITISDVPDSTQNNAANHQKDIARLPEHFLATTDNLAGNDVAELVEVVQGLQRKVLELETKAKPDPEKSQEEGLPPELKADLERHRKMEACLYKHRKEWEATEDPGDWGIEDSRPRGYMQSNNYQRRWRMAWAFHRTRRFDPPDHFHPSHECLSGQADVPGQDIDDFDRTIDFGSRRDRLRKTFEWEMDRLYLAEELERRRHDEVLKPGEKVQNDSDPPEEDDHQEEDTQPIYALAKLNRLQWFSFSKLSGLGEKDACVMDILVGEPDIAEDLGAYRLWYGYSGHSVPKTDAPQESDALASTSPGDSPLPERIRIHSAALFQILGTLLGRTLHTRTESTVIMIRPFKALTFCEPRLRDWCTALENKFGVASGSGSAATVAAGSLMNDAQENADTPLHSRPAGSLSPRPITGDLEITTDEKKDQTPSESRDQHEQTIKDGLDRETNEVPELTKSTIAMEHLRCLLSFIDMDILARLKHLNTSDPCKVFFSDLWHIFRPGTEVINKDGKQAYRVIKVTSARHSVARDWGNYYSLPETKRKKKAAFSVVCIHIDFDGKHLGPVRSVFDMKRFDGARDITSLDVYPLRFHPIRRVDFSNSEWSGTMSIPPHQRCRTKLVNRGSKFLEVASVKHMYYAGPTLGVRDEVESQVVIDFETAFTVENGAQKQWKPHLETLIGVSTTEENEEDEEDEKDESCRAACCRREAVHDDSFVDEKQSSEYVDSLLPKAGSLNEQLSVAVIPRPLEELYSDTGETLISDDDLLIMSHRVFGFVLRNRKWAQLDLSYLTDVHRPEKSIASEENPEVLSNEEKKEPITAFDRLVLEKWHRPMIESLIAQHFRDKKSATGEREEFDIVKGKGKGLIMLLHGAPGVGKTSTAEGVAELFKKPLFQITCGDLGTTASEVEKALEMNFALANRWDCILLLDEADVFLAERTKEDFRRNGLVAVFLRVMEYYAGILFLTTNRVGDFDEAFTSRIHVSLLYRELNKEKTIEVFRINLDMIEARFKRKGRIINVDKAEIERFASEHFTDYSSARWNGRQIRNACQTALALAEYDAHDKSHSVAPIPRTAVALDVSHFKIVRDAYVEFTEYMNDLYKVDSAQRAMDNQLRAVWVDKDNKIVPPTSMGGTVRDQKKANFLRASQSQSFVNHPQQSPPPPPVHQQHYSQPQQQQPQYYHYQNLNMPQPVYSETSYGQPQSQSYSSGQVLGYSGVPVANPPFQGSGEEGGVMAPTQQIQRPSLATPPHQPLSQQNAQQVINRGVQSMYESPSQQPPNRPY</sequence>
<feature type="compositionally biased region" description="Basic and acidic residues" evidence="1">
    <location>
        <begin position="433"/>
        <end position="461"/>
    </location>
</feature>
<dbReference type="Pfam" id="PF23232">
    <property type="entry name" value="AAA_lid_13"/>
    <property type="match status" value="1"/>
</dbReference>
<dbReference type="Pfam" id="PF00004">
    <property type="entry name" value="AAA"/>
    <property type="match status" value="1"/>
</dbReference>
<dbReference type="GO" id="GO:0016887">
    <property type="term" value="F:ATP hydrolysis activity"/>
    <property type="evidence" value="ECO:0007669"/>
    <property type="project" value="InterPro"/>
</dbReference>
<dbReference type="Pfam" id="PF22942">
    <property type="entry name" value="DUF7025"/>
    <property type="match status" value="1"/>
</dbReference>
<accession>A0A9Q0B2F2</accession>
<dbReference type="PANTHER" id="PTHR46411">
    <property type="entry name" value="FAMILY ATPASE, PUTATIVE-RELATED"/>
    <property type="match status" value="1"/>
</dbReference>
<name>A0A9Q0B2F2_9PEZI</name>
<evidence type="ECO:0000313" key="4">
    <source>
        <dbReference type="Proteomes" id="UP001056436"/>
    </source>
</evidence>
<dbReference type="CDD" id="cd19481">
    <property type="entry name" value="RecA-like_protease"/>
    <property type="match status" value="1"/>
</dbReference>
<feature type="compositionally biased region" description="Low complexity" evidence="1">
    <location>
        <begin position="1173"/>
        <end position="1183"/>
    </location>
</feature>
<dbReference type="InterPro" id="IPR003593">
    <property type="entry name" value="AAA+_ATPase"/>
</dbReference>
<feature type="region of interest" description="Disordered" evidence="1">
    <location>
        <begin position="1197"/>
        <end position="1289"/>
    </location>
</feature>
<feature type="compositionally biased region" description="Acidic residues" evidence="1">
    <location>
        <begin position="233"/>
        <end position="244"/>
    </location>
</feature>
<dbReference type="SMART" id="SM00382">
    <property type="entry name" value="AAA"/>
    <property type="match status" value="1"/>
</dbReference>
<dbReference type="InterPro" id="IPR054289">
    <property type="entry name" value="DUF7025"/>
</dbReference>
<reference evidence="3" key="1">
    <citation type="submission" date="2019-01" db="EMBL/GenBank/DDBJ databases">
        <title>Colletotrichum abscissum LGMF1257.</title>
        <authorList>
            <person name="Baroncelli R."/>
        </authorList>
    </citation>
    <scope>NUCLEOTIDE SEQUENCE</scope>
    <source>
        <strain evidence="3">Ca142</strain>
    </source>
</reference>
<dbReference type="Gene3D" id="3.40.50.300">
    <property type="entry name" value="P-loop containing nucleotide triphosphate hydrolases"/>
    <property type="match status" value="1"/>
</dbReference>
<evidence type="ECO:0000259" key="2">
    <source>
        <dbReference type="SMART" id="SM00382"/>
    </source>
</evidence>
<protein>
    <recommendedName>
        <fullName evidence="2">AAA+ ATPase domain-containing protein</fullName>
    </recommendedName>
</protein>
<dbReference type="SUPFAM" id="SSF52540">
    <property type="entry name" value="P-loop containing nucleoside triphosphate hydrolases"/>
    <property type="match status" value="1"/>
</dbReference>
<dbReference type="GO" id="GO:0005524">
    <property type="term" value="F:ATP binding"/>
    <property type="evidence" value="ECO:0007669"/>
    <property type="project" value="InterPro"/>
</dbReference>
<feature type="compositionally biased region" description="Polar residues" evidence="1">
    <location>
        <begin position="1"/>
        <end position="10"/>
    </location>
</feature>
<feature type="region of interest" description="Disordered" evidence="1">
    <location>
        <begin position="220"/>
        <end position="244"/>
    </location>
</feature>
<feature type="compositionally biased region" description="Low complexity" evidence="1">
    <location>
        <begin position="1204"/>
        <end position="1217"/>
    </location>
</feature>
<dbReference type="Proteomes" id="UP001056436">
    <property type="component" value="Unassembled WGS sequence"/>
</dbReference>
<feature type="region of interest" description="Disordered" evidence="1">
    <location>
        <begin position="1156"/>
        <end position="1183"/>
    </location>
</feature>
<evidence type="ECO:0000313" key="3">
    <source>
        <dbReference type="EMBL" id="KAI3546730.1"/>
    </source>
</evidence>
<comment type="caution">
    <text evidence="3">The sequence shown here is derived from an EMBL/GenBank/DDBJ whole genome shotgun (WGS) entry which is preliminary data.</text>
</comment>